<keyword evidence="3" id="KW-1133">Transmembrane helix</keyword>
<dbReference type="SMART" id="SM00612">
    <property type="entry name" value="Kelch"/>
    <property type="match status" value="2"/>
</dbReference>
<keyword evidence="5" id="KW-1185">Reference proteome</keyword>
<sequence length="485" mass="54378">MLENRSPDSCLSSRVFSSSRVSYMYPEDDKLTNGKRALEAVGGEIRPTKSLKLMGFCITYDSDSSDCSLSGDGNFRSLVKSGDIYKRRKQNGFVEHWVYFSCQLLEWVAFDPVERKWMQLPAMPSSVTFMCADKESLAVGTDLLVLGKDGFSSHVIYRYSLLTNSWSSGMEMNSPRCLFGSASLGEIAIFAGGCDSQGKILDFAEMYNSELQTWVSLPRMNKPRKMCSGVFMDGKFYVIGGIGGAEQAGNGMPPPAEAPPLVAVVDNQLYAADYADMEVRKYDKEKKKWLTIGRLPERAGSVNGWGLAFRACGERLIVIGGPKYSGGGFIELNSWVPRDGGPPQWTLLDRKHSPNFVYNCADLLSQKFSKIPLNLRPNGLLEDRLIFINHVICLGQDSVLEVRVLIKEKLELEPFWFFNPIPLDVLKIFESTFISLSYLLGGNFIVLQCDKPEIRYSFLLSSFICSLFCFHFIAWCRKADTTFDT</sequence>
<keyword evidence="1" id="KW-0880">Kelch repeat</keyword>
<dbReference type="InterPro" id="IPR015915">
    <property type="entry name" value="Kelch-typ_b-propeller"/>
</dbReference>
<feature type="transmembrane region" description="Helical" evidence="3">
    <location>
        <begin position="456"/>
        <end position="476"/>
    </location>
</feature>
<dbReference type="SUPFAM" id="SSF117281">
    <property type="entry name" value="Kelch motif"/>
    <property type="match status" value="1"/>
</dbReference>
<reference evidence="4 5" key="1">
    <citation type="journal article" date="2020" name="BMC Genomics">
        <title>Intraspecific diversification of the crop wild relative Brassica cretica Lam. using demographic model selection.</title>
        <authorList>
            <person name="Kioukis A."/>
            <person name="Michalopoulou V.A."/>
            <person name="Briers L."/>
            <person name="Pirintsos S."/>
            <person name="Studholme D.J."/>
            <person name="Pavlidis P."/>
            <person name="Sarris P.F."/>
        </authorList>
    </citation>
    <scope>NUCLEOTIDE SEQUENCE [LARGE SCALE GENOMIC DNA]</scope>
    <source>
        <strain evidence="5">cv. PFS-1207/04</strain>
    </source>
</reference>
<name>A0ABQ7D9M2_BRACR</name>
<evidence type="ECO:0000256" key="3">
    <source>
        <dbReference type="SAM" id="Phobius"/>
    </source>
</evidence>
<evidence type="ECO:0000313" key="4">
    <source>
        <dbReference type="EMBL" id="KAF3568164.1"/>
    </source>
</evidence>
<keyword evidence="3" id="KW-0472">Membrane</keyword>
<dbReference type="Proteomes" id="UP000266723">
    <property type="component" value="Unassembled WGS sequence"/>
</dbReference>
<dbReference type="EMBL" id="QGKV02000759">
    <property type="protein sequence ID" value="KAF3568164.1"/>
    <property type="molecule type" value="Genomic_DNA"/>
</dbReference>
<evidence type="ECO:0000313" key="5">
    <source>
        <dbReference type="Proteomes" id="UP000266723"/>
    </source>
</evidence>
<keyword evidence="3" id="KW-0812">Transmembrane</keyword>
<dbReference type="PANTHER" id="PTHR46122:SF16">
    <property type="entry name" value="F-BOX DOMAIN-CONTAINING PROTEIN"/>
    <property type="match status" value="1"/>
</dbReference>
<dbReference type="Pfam" id="PF01344">
    <property type="entry name" value="Kelch_1"/>
    <property type="match status" value="2"/>
</dbReference>
<dbReference type="InterPro" id="IPR006652">
    <property type="entry name" value="Kelch_1"/>
</dbReference>
<gene>
    <name evidence="4" type="ORF">DY000_02013894</name>
</gene>
<accession>A0ABQ7D9M2</accession>
<dbReference type="InterPro" id="IPR052439">
    <property type="entry name" value="F-box/Kelch-repeat"/>
</dbReference>
<protein>
    <submittedName>
        <fullName evidence="4">Uncharacterized protein</fullName>
    </submittedName>
</protein>
<keyword evidence="2" id="KW-0677">Repeat</keyword>
<proteinExistence type="predicted"/>
<dbReference type="PANTHER" id="PTHR46122">
    <property type="entry name" value="GALACTOSE OXIDASE/KELCH REPEAT PROTEIN-RELATED"/>
    <property type="match status" value="1"/>
</dbReference>
<evidence type="ECO:0000256" key="2">
    <source>
        <dbReference type="ARBA" id="ARBA00022737"/>
    </source>
</evidence>
<organism evidence="4 5">
    <name type="scientific">Brassica cretica</name>
    <name type="common">Mustard</name>
    <dbReference type="NCBI Taxonomy" id="69181"/>
    <lineage>
        <taxon>Eukaryota</taxon>
        <taxon>Viridiplantae</taxon>
        <taxon>Streptophyta</taxon>
        <taxon>Embryophyta</taxon>
        <taxon>Tracheophyta</taxon>
        <taxon>Spermatophyta</taxon>
        <taxon>Magnoliopsida</taxon>
        <taxon>eudicotyledons</taxon>
        <taxon>Gunneridae</taxon>
        <taxon>Pentapetalae</taxon>
        <taxon>rosids</taxon>
        <taxon>malvids</taxon>
        <taxon>Brassicales</taxon>
        <taxon>Brassicaceae</taxon>
        <taxon>Brassiceae</taxon>
        <taxon>Brassica</taxon>
    </lineage>
</organism>
<comment type="caution">
    <text evidence="4">The sequence shown here is derived from an EMBL/GenBank/DDBJ whole genome shotgun (WGS) entry which is preliminary data.</text>
</comment>
<dbReference type="Gene3D" id="2.120.10.80">
    <property type="entry name" value="Kelch-type beta propeller"/>
    <property type="match status" value="1"/>
</dbReference>
<evidence type="ECO:0000256" key="1">
    <source>
        <dbReference type="ARBA" id="ARBA00022441"/>
    </source>
</evidence>